<dbReference type="InterPro" id="IPR022050">
    <property type="entry name" value="T_hemolysin"/>
</dbReference>
<dbReference type="Pfam" id="PF12261">
    <property type="entry name" value="T_hemolysin"/>
    <property type="match status" value="1"/>
</dbReference>
<gene>
    <name evidence="1" type="ORF">HNQ52_000047</name>
</gene>
<sequence length="241" mass="26140">MQVATMPGGNAAPLARRVHLHQLRLLRFALHEPSDAARPEVENYIRRRFAGSHDACISHFLPHLVSLGSGGQPCAAVGMADAARGPLFAETYLPAPIETLVSHACGGPVGRGDILEIGNLVSGWRGGSLLLFVFLGELIDRLGYRFVTFTATREVERLLARLGHAPVVLADADPSRLPDGGASWGRYYSHRPRVMFGEVRPAVQAARRDTLYRAAARAIAPQVERVLAQWPRRSDAGSARA</sequence>
<evidence type="ECO:0008006" key="3">
    <source>
        <dbReference type="Google" id="ProtNLM"/>
    </source>
</evidence>
<keyword evidence="2" id="KW-1185">Reference proteome</keyword>
<dbReference type="EMBL" id="JACHHP010000001">
    <property type="protein sequence ID" value="MBB5206531.1"/>
    <property type="molecule type" value="Genomic_DNA"/>
</dbReference>
<protein>
    <recommendedName>
        <fullName evidence="3">Thermostable hemolysin</fullName>
    </recommendedName>
</protein>
<comment type="caution">
    <text evidence="1">The sequence shown here is derived from an EMBL/GenBank/DDBJ whole genome shotgun (WGS) entry which is preliminary data.</text>
</comment>
<evidence type="ECO:0000313" key="2">
    <source>
        <dbReference type="Proteomes" id="UP000521199"/>
    </source>
</evidence>
<dbReference type="AlphaFoldDB" id="A0A7W8D263"/>
<organism evidence="1 2">
    <name type="scientific">Chiayiivirga flava</name>
    <dbReference type="NCBI Taxonomy" id="659595"/>
    <lineage>
        <taxon>Bacteria</taxon>
        <taxon>Pseudomonadati</taxon>
        <taxon>Pseudomonadota</taxon>
        <taxon>Gammaproteobacteria</taxon>
        <taxon>Lysobacterales</taxon>
        <taxon>Lysobacteraceae</taxon>
        <taxon>Chiayiivirga</taxon>
    </lineage>
</organism>
<proteinExistence type="predicted"/>
<dbReference type="Proteomes" id="UP000521199">
    <property type="component" value="Unassembled WGS sequence"/>
</dbReference>
<dbReference type="SUPFAM" id="SSF55729">
    <property type="entry name" value="Acyl-CoA N-acyltransferases (Nat)"/>
    <property type="match status" value="1"/>
</dbReference>
<evidence type="ECO:0000313" key="1">
    <source>
        <dbReference type="EMBL" id="MBB5206531.1"/>
    </source>
</evidence>
<dbReference type="InterPro" id="IPR016181">
    <property type="entry name" value="Acyl_CoA_acyltransferase"/>
</dbReference>
<name>A0A7W8D263_9GAMM</name>
<dbReference type="RefSeq" id="WP_183958603.1">
    <property type="nucleotide sequence ID" value="NZ_JACHHP010000001.1"/>
</dbReference>
<accession>A0A7W8D263</accession>
<reference evidence="1 2" key="1">
    <citation type="submission" date="2020-08" db="EMBL/GenBank/DDBJ databases">
        <title>Genomic Encyclopedia of Type Strains, Phase IV (KMG-IV): sequencing the most valuable type-strain genomes for metagenomic binning, comparative biology and taxonomic classification.</title>
        <authorList>
            <person name="Goeker M."/>
        </authorList>
    </citation>
    <scope>NUCLEOTIDE SEQUENCE [LARGE SCALE GENOMIC DNA]</scope>
    <source>
        <strain evidence="1 2">DSM 24163</strain>
    </source>
</reference>